<proteinExistence type="predicted"/>
<dbReference type="Proteomes" id="UP001140511">
    <property type="component" value="Unassembled WGS sequence"/>
</dbReference>
<dbReference type="EMBL" id="JAOPEN010000001">
    <property type="protein sequence ID" value="KAJ4865021.1"/>
    <property type="molecule type" value="Genomic_DNA"/>
</dbReference>
<keyword evidence="3" id="KW-1185">Reference proteome</keyword>
<feature type="region of interest" description="Disordered" evidence="1">
    <location>
        <begin position="52"/>
        <end position="109"/>
    </location>
</feature>
<evidence type="ECO:0000256" key="1">
    <source>
        <dbReference type="SAM" id="MobiDB-lite"/>
    </source>
</evidence>
<comment type="caution">
    <text evidence="2">The sequence shown here is derived from an EMBL/GenBank/DDBJ whole genome shotgun (WGS) entry which is preliminary data.</text>
</comment>
<feature type="region of interest" description="Disordered" evidence="1">
    <location>
        <begin position="1"/>
        <end position="33"/>
    </location>
</feature>
<dbReference type="AlphaFoldDB" id="A0A9W9JS39"/>
<feature type="compositionally biased region" description="Acidic residues" evidence="1">
    <location>
        <begin position="70"/>
        <end position="109"/>
    </location>
</feature>
<dbReference type="RefSeq" id="XP_056034077.1">
    <property type="nucleotide sequence ID" value="XM_056168761.1"/>
</dbReference>
<evidence type="ECO:0000313" key="2">
    <source>
        <dbReference type="EMBL" id="KAJ4865021.1"/>
    </source>
</evidence>
<accession>A0A9W9JS39</accession>
<reference evidence="2" key="1">
    <citation type="submission" date="2022-09" db="EMBL/GenBank/DDBJ databases">
        <title>Chromosome-level assembly of Trichoderma breve T069, a fungus used in development of biopesticide product.</title>
        <authorList>
            <person name="Lin R."/>
            <person name="Liu T."/>
        </authorList>
    </citation>
    <scope>NUCLEOTIDE SEQUENCE</scope>
    <source>
        <strain evidence="2">T069</strain>
    </source>
</reference>
<sequence>MWNLLQKKPPMDLPKKHDPGPPRRSNQTLDTFYPSGREWARKLLYYSEWETLPQLEPMPEPEPELKEEAMVLEEEAGDEGGDEAEEEIEKGSEGEEEQDEDEDEEESDA</sequence>
<feature type="compositionally biased region" description="Basic and acidic residues" evidence="1">
    <location>
        <begin position="9"/>
        <end position="21"/>
    </location>
</feature>
<name>A0A9W9JS39_9HYPO</name>
<protein>
    <submittedName>
        <fullName evidence="2">Uncharacterized protein</fullName>
    </submittedName>
</protein>
<evidence type="ECO:0000313" key="3">
    <source>
        <dbReference type="Proteomes" id="UP001140511"/>
    </source>
</evidence>
<dbReference type="GeneID" id="80863449"/>
<organism evidence="2 3">
    <name type="scientific">Trichoderma breve</name>
    <dbReference type="NCBI Taxonomy" id="2034170"/>
    <lineage>
        <taxon>Eukaryota</taxon>
        <taxon>Fungi</taxon>
        <taxon>Dikarya</taxon>
        <taxon>Ascomycota</taxon>
        <taxon>Pezizomycotina</taxon>
        <taxon>Sordariomycetes</taxon>
        <taxon>Hypocreomycetidae</taxon>
        <taxon>Hypocreales</taxon>
        <taxon>Hypocreaceae</taxon>
        <taxon>Trichoderma</taxon>
    </lineage>
</organism>
<gene>
    <name evidence="2" type="ORF">T069G_01551</name>
</gene>